<name>A0ABW4B781_9LACO</name>
<dbReference type="RefSeq" id="WP_164510632.1">
    <property type="nucleotide sequence ID" value="NZ_JBHTMO010000001.1"/>
</dbReference>
<protein>
    <recommendedName>
        <fullName evidence="4">DUF3941 domain-containing protein</fullName>
    </recommendedName>
</protein>
<accession>A0ABW4B781</accession>
<gene>
    <name evidence="2" type="ORF">ACFQ3L_00730</name>
</gene>
<evidence type="ECO:0008006" key="4">
    <source>
        <dbReference type="Google" id="ProtNLM"/>
    </source>
</evidence>
<dbReference type="Proteomes" id="UP001597249">
    <property type="component" value="Unassembled WGS sequence"/>
</dbReference>
<evidence type="ECO:0000313" key="3">
    <source>
        <dbReference type="Proteomes" id="UP001597249"/>
    </source>
</evidence>
<sequence>MAKHNKKHSRQDDAVRKARAARQHEQGVLRQDLAHDHPGVKITSKH</sequence>
<dbReference type="EMBL" id="JBHTMO010000001">
    <property type="protein sequence ID" value="MFD1392115.1"/>
    <property type="molecule type" value="Genomic_DNA"/>
</dbReference>
<evidence type="ECO:0000256" key="1">
    <source>
        <dbReference type="SAM" id="MobiDB-lite"/>
    </source>
</evidence>
<proteinExistence type="predicted"/>
<reference evidence="3" key="1">
    <citation type="journal article" date="2019" name="Int. J. Syst. Evol. Microbiol.">
        <title>The Global Catalogue of Microorganisms (GCM) 10K type strain sequencing project: providing services to taxonomists for standard genome sequencing and annotation.</title>
        <authorList>
            <consortium name="The Broad Institute Genomics Platform"/>
            <consortium name="The Broad Institute Genome Sequencing Center for Infectious Disease"/>
            <person name="Wu L."/>
            <person name="Ma J."/>
        </authorList>
    </citation>
    <scope>NUCLEOTIDE SEQUENCE [LARGE SCALE GENOMIC DNA]</scope>
    <source>
        <strain evidence="3">CCM 8911</strain>
    </source>
</reference>
<evidence type="ECO:0000313" key="2">
    <source>
        <dbReference type="EMBL" id="MFD1392115.1"/>
    </source>
</evidence>
<feature type="compositionally biased region" description="Basic and acidic residues" evidence="1">
    <location>
        <begin position="10"/>
        <end position="39"/>
    </location>
</feature>
<keyword evidence="3" id="KW-1185">Reference proteome</keyword>
<feature type="region of interest" description="Disordered" evidence="1">
    <location>
        <begin position="1"/>
        <end position="46"/>
    </location>
</feature>
<comment type="caution">
    <text evidence="2">The sequence shown here is derived from an EMBL/GenBank/DDBJ whole genome shotgun (WGS) entry which is preliminary data.</text>
</comment>
<organism evidence="2 3">
    <name type="scientific">Lacticaseibacillus jixianensis</name>
    <dbReference type="NCBI Taxonomy" id="2486012"/>
    <lineage>
        <taxon>Bacteria</taxon>
        <taxon>Bacillati</taxon>
        <taxon>Bacillota</taxon>
        <taxon>Bacilli</taxon>
        <taxon>Lactobacillales</taxon>
        <taxon>Lactobacillaceae</taxon>
        <taxon>Lacticaseibacillus</taxon>
    </lineage>
</organism>